<feature type="binding site" evidence="7 9">
    <location>
        <position position="312"/>
    </location>
    <ligand>
        <name>substrate</name>
    </ligand>
</feature>
<dbReference type="Pfam" id="PF00842">
    <property type="entry name" value="Ala_racemase_C"/>
    <property type="match status" value="1"/>
</dbReference>
<feature type="active site" description="Proton acceptor; specific for D-alanine" evidence="7">
    <location>
        <position position="35"/>
    </location>
</feature>
<evidence type="ECO:0000256" key="4">
    <source>
        <dbReference type="ARBA" id="ARBA00022898"/>
    </source>
</evidence>
<dbReference type="UniPathway" id="UPA00042">
    <property type="reaction ID" value="UER00497"/>
</dbReference>
<dbReference type="AlphaFoldDB" id="A0A3D9SQV6"/>
<dbReference type="HAMAP" id="MF_01201">
    <property type="entry name" value="Ala_racemase"/>
    <property type="match status" value="1"/>
</dbReference>
<dbReference type="InterPro" id="IPR011079">
    <property type="entry name" value="Ala_racemase_C"/>
</dbReference>
<dbReference type="CDD" id="cd00430">
    <property type="entry name" value="PLPDE_III_AR"/>
    <property type="match status" value="1"/>
</dbReference>
<dbReference type="EC" id="5.1.1.1" evidence="3 7"/>
<keyword evidence="4 7" id="KW-0663">Pyridoxal phosphate</keyword>
<organism evidence="11 12">
    <name type="scientific">Thermomonospora umbrina</name>
    <dbReference type="NCBI Taxonomy" id="111806"/>
    <lineage>
        <taxon>Bacteria</taxon>
        <taxon>Bacillati</taxon>
        <taxon>Actinomycetota</taxon>
        <taxon>Actinomycetes</taxon>
        <taxon>Streptosporangiales</taxon>
        <taxon>Thermomonosporaceae</taxon>
        <taxon>Thermomonospora</taxon>
    </lineage>
</organism>
<sequence length="378" mass="39115">MSEPVEARVDLDAIRANVALLRGRAAGAEVMAMVKAEGYGHGLVEAARAALDGGATWIGVARVSEALRLRAAGVTVPILSAVTTPGEPYEDAVAAGVDITVGSPLLVERLVTAAEATGRAARVHLKADTGLSRGGATPADWPATVEAALAAQAAGHVEVVGLMSHFACADEPSHPSVGRQLAVFRDAVDHAEKAGARPQVRHLSNSAGLLTLPEARYDLVRPGIAVYGLSPIPAEGTFGLRPAMTLVAELAGVKRVPAGSGVSYGHTYVTPRETTLGLVAAGYGDGVPRHGSGLLDVLVDGRRYRIAGRVCMDQFVVDLGEHDPRPGGEVLLFGPGDRGEPTAQDWADTIGTISYEIVTRIGARVPRVYTGASADVDE</sequence>
<evidence type="ECO:0000256" key="1">
    <source>
        <dbReference type="ARBA" id="ARBA00000316"/>
    </source>
</evidence>
<dbReference type="NCBIfam" id="TIGR00492">
    <property type="entry name" value="alr"/>
    <property type="match status" value="1"/>
</dbReference>
<dbReference type="PRINTS" id="PR00992">
    <property type="entry name" value="ALARACEMASE"/>
</dbReference>
<evidence type="ECO:0000259" key="10">
    <source>
        <dbReference type="SMART" id="SM01005"/>
    </source>
</evidence>
<dbReference type="Gene3D" id="2.40.37.10">
    <property type="entry name" value="Lyase, Ornithine Decarboxylase, Chain A, domain 1"/>
    <property type="match status" value="1"/>
</dbReference>
<dbReference type="SMART" id="SM01005">
    <property type="entry name" value="Ala_racemase_C"/>
    <property type="match status" value="1"/>
</dbReference>
<keyword evidence="12" id="KW-1185">Reference proteome</keyword>
<feature type="active site" description="Proton acceptor; specific for L-alanine" evidence="7">
    <location>
        <position position="264"/>
    </location>
</feature>
<dbReference type="GO" id="GO:0009252">
    <property type="term" value="P:peptidoglycan biosynthetic process"/>
    <property type="evidence" value="ECO:0007669"/>
    <property type="project" value="TreeGrafter"/>
</dbReference>
<evidence type="ECO:0000313" key="11">
    <source>
        <dbReference type="EMBL" id="REE98178.1"/>
    </source>
</evidence>
<dbReference type="OrthoDB" id="9813814at2"/>
<keyword evidence="5 7" id="KW-0413">Isomerase</keyword>
<proteinExistence type="inferred from homology"/>
<dbReference type="Proteomes" id="UP000256661">
    <property type="component" value="Unassembled WGS sequence"/>
</dbReference>
<gene>
    <name evidence="11" type="ORF">DFJ69_3662</name>
</gene>
<dbReference type="EMBL" id="QTTT01000001">
    <property type="protein sequence ID" value="REE98178.1"/>
    <property type="molecule type" value="Genomic_DNA"/>
</dbReference>
<comment type="caution">
    <text evidence="11">The sequence shown here is derived from an EMBL/GenBank/DDBJ whole genome shotgun (WGS) entry which is preliminary data.</text>
</comment>
<evidence type="ECO:0000256" key="6">
    <source>
        <dbReference type="ARBA" id="ARBA00072221"/>
    </source>
</evidence>
<dbReference type="FunFam" id="3.20.20.10:FF:000002">
    <property type="entry name" value="Alanine racemase"/>
    <property type="match status" value="1"/>
</dbReference>
<dbReference type="GO" id="GO:0030170">
    <property type="term" value="F:pyridoxal phosphate binding"/>
    <property type="evidence" value="ECO:0007669"/>
    <property type="project" value="UniProtKB-UniRule"/>
</dbReference>
<dbReference type="PANTHER" id="PTHR30511:SF0">
    <property type="entry name" value="ALANINE RACEMASE, CATABOLIC-RELATED"/>
    <property type="match status" value="1"/>
</dbReference>
<name>A0A3D9SQV6_9ACTN</name>
<dbReference type="GO" id="GO:0008784">
    <property type="term" value="F:alanine racemase activity"/>
    <property type="evidence" value="ECO:0007669"/>
    <property type="project" value="UniProtKB-UniRule"/>
</dbReference>
<comment type="pathway">
    <text evidence="7">Amino-acid biosynthesis; D-alanine biosynthesis; D-alanine from L-alanine: step 1/1.</text>
</comment>
<feature type="modified residue" description="N6-(pyridoxal phosphate)lysine" evidence="7 8">
    <location>
        <position position="35"/>
    </location>
</feature>
<feature type="binding site" evidence="7 9">
    <location>
        <position position="133"/>
    </location>
    <ligand>
        <name>substrate</name>
    </ligand>
</feature>
<evidence type="ECO:0000256" key="9">
    <source>
        <dbReference type="PIRSR" id="PIRSR600821-52"/>
    </source>
</evidence>
<comment type="cofactor">
    <cofactor evidence="2 7 8">
        <name>pyridoxal 5'-phosphate</name>
        <dbReference type="ChEBI" id="CHEBI:597326"/>
    </cofactor>
</comment>
<dbReference type="PANTHER" id="PTHR30511">
    <property type="entry name" value="ALANINE RACEMASE"/>
    <property type="match status" value="1"/>
</dbReference>
<dbReference type="Gene3D" id="3.20.20.10">
    <property type="entry name" value="Alanine racemase"/>
    <property type="match status" value="1"/>
</dbReference>
<evidence type="ECO:0000256" key="5">
    <source>
        <dbReference type="ARBA" id="ARBA00023235"/>
    </source>
</evidence>
<dbReference type="FunFam" id="2.40.37.10:FF:000015">
    <property type="entry name" value="Alanine racemase"/>
    <property type="match status" value="1"/>
</dbReference>
<dbReference type="SUPFAM" id="SSF51419">
    <property type="entry name" value="PLP-binding barrel"/>
    <property type="match status" value="1"/>
</dbReference>
<dbReference type="InterPro" id="IPR001608">
    <property type="entry name" value="Ala_racemase_N"/>
</dbReference>
<dbReference type="GO" id="GO:0030632">
    <property type="term" value="P:D-alanine biosynthetic process"/>
    <property type="evidence" value="ECO:0007669"/>
    <property type="project" value="UniProtKB-UniRule"/>
</dbReference>
<evidence type="ECO:0000256" key="3">
    <source>
        <dbReference type="ARBA" id="ARBA00013089"/>
    </source>
</evidence>
<dbReference type="InterPro" id="IPR009006">
    <property type="entry name" value="Ala_racemase/Decarboxylase_C"/>
</dbReference>
<accession>A0A3D9SQV6</accession>
<comment type="catalytic activity">
    <reaction evidence="1 7">
        <text>L-alanine = D-alanine</text>
        <dbReference type="Rhea" id="RHEA:20249"/>
        <dbReference type="ChEBI" id="CHEBI:57416"/>
        <dbReference type="ChEBI" id="CHEBI:57972"/>
        <dbReference type="EC" id="5.1.1.1"/>
    </reaction>
</comment>
<dbReference type="Pfam" id="PF01168">
    <property type="entry name" value="Ala_racemase_N"/>
    <property type="match status" value="1"/>
</dbReference>
<feature type="domain" description="Alanine racemase C-terminal" evidence="10">
    <location>
        <begin position="243"/>
        <end position="370"/>
    </location>
</feature>
<evidence type="ECO:0000256" key="2">
    <source>
        <dbReference type="ARBA" id="ARBA00001933"/>
    </source>
</evidence>
<evidence type="ECO:0000313" key="12">
    <source>
        <dbReference type="Proteomes" id="UP000256661"/>
    </source>
</evidence>
<dbReference type="InterPro" id="IPR029066">
    <property type="entry name" value="PLP-binding_barrel"/>
</dbReference>
<comment type="function">
    <text evidence="7">Catalyzes the interconversion of L-alanine and D-alanine. May also act on other amino acids.</text>
</comment>
<dbReference type="GO" id="GO:0005829">
    <property type="term" value="C:cytosol"/>
    <property type="evidence" value="ECO:0007669"/>
    <property type="project" value="TreeGrafter"/>
</dbReference>
<reference evidence="11 12" key="1">
    <citation type="submission" date="2018-08" db="EMBL/GenBank/DDBJ databases">
        <title>Sequencing the genomes of 1000 actinobacteria strains.</title>
        <authorList>
            <person name="Klenk H.-P."/>
        </authorList>
    </citation>
    <scope>NUCLEOTIDE SEQUENCE [LARGE SCALE GENOMIC DNA]</scope>
    <source>
        <strain evidence="11 12">DSM 43927</strain>
    </source>
</reference>
<protein>
    <recommendedName>
        <fullName evidence="6 7">Alanine racemase</fullName>
        <ecNumber evidence="3 7">5.1.1.1</ecNumber>
    </recommendedName>
</protein>
<dbReference type="SUPFAM" id="SSF50621">
    <property type="entry name" value="Alanine racemase C-terminal domain-like"/>
    <property type="match status" value="1"/>
</dbReference>
<dbReference type="RefSeq" id="WP_116023668.1">
    <property type="nucleotide sequence ID" value="NZ_QTTT01000001.1"/>
</dbReference>
<evidence type="ECO:0000256" key="8">
    <source>
        <dbReference type="PIRSR" id="PIRSR600821-50"/>
    </source>
</evidence>
<dbReference type="InterPro" id="IPR000821">
    <property type="entry name" value="Ala_racemase"/>
</dbReference>
<comment type="similarity">
    <text evidence="7">Belongs to the alanine racemase family.</text>
</comment>
<evidence type="ECO:0000256" key="7">
    <source>
        <dbReference type="HAMAP-Rule" id="MF_01201"/>
    </source>
</evidence>